<evidence type="ECO:0000313" key="3">
    <source>
        <dbReference type="EMBL" id="RZT35417.1"/>
    </source>
</evidence>
<dbReference type="CDD" id="cd01130">
    <property type="entry name" value="VirB11-like_ATPase"/>
    <property type="match status" value="1"/>
</dbReference>
<dbReference type="Proteomes" id="UP000291078">
    <property type="component" value="Unassembled WGS sequence"/>
</dbReference>
<dbReference type="RefSeq" id="WP_130392817.1">
    <property type="nucleotide sequence ID" value="NZ_SGXM01000006.1"/>
</dbReference>
<accession>A0A4Q7RQZ0</accession>
<dbReference type="Gene3D" id="3.30.450.90">
    <property type="match status" value="1"/>
</dbReference>
<dbReference type="InterPro" id="IPR001482">
    <property type="entry name" value="T2SS/T4SS_dom"/>
</dbReference>
<evidence type="ECO:0000256" key="1">
    <source>
        <dbReference type="ARBA" id="ARBA00006611"/>
    </source>
</evidence>
<evidence type="ECO:0000259" key="2">
    <source>
        <dbReference type="Pfam" id="PF00437"/>
    </source>
</evidence>
<keyword evidence="4" id="KW-1185">Reference proteome</keyword>
<dbReference type="EMBL" id="SGXM01000006">
    <property type="protein sequence ID" value="RZT35417.1"/>
    <property type="molecule type" value="Genomic_DNA"/>
</dbReference>
<dbReference type="AlphaFoldDB" id="A0A4Q7RQZ0"/>
<sequence length="349" mass="38265">METPTTNHPLLQLTQLADSAVSMFFESLSPLQDVIHAADVAEVMINRHDSIWVERRGVLSKLDIVLDPMKLEGAVRSLASSVEKSAVRGTSQGIINAGHKGLRIAAVMQPTAIDGHALSIRRHRETNLSLEDYAKAGAFSLRNATTQAEEPIFLGNEEDESLVRALEQLMVRRKNIIVAGGTSSGKTTFLNALAGRVPTGDRVLTIEDTMELKLAVPNLVRLLSNKDKGVTTQHLVALALRFRPDRIFVGEVRFGEAFDMLQALNTGHDGGMASLHASSARSALSRLESMALLGIPPGSGWKLDDMRKLIADCIHYVVHMKRTGEMRHVSEIIEIKGFTNGDYDIKRVF</sequence>
<name>A0A4Q7RQZ0_9BURK</name>
<dbReference type="SUPFAM" id="SSF52540">
    <property type="entry name" value="P-loop containing nucleoside triphosphate hydrolases"/>
    <property type="match status" value="1"/>
</dbReference>
<dbReference type="InterPro" id="IPR050921">
    <property type="entry name" value="T4SS_GSP_E_ATPase"/>
</dbReference>
<comment type="caution">
    <text evidence="3">The sequence shown here is derived from an EMBL/GenBank/DDBJ whole genome shotgun (WGS) entry which is preliminary data.</text>
</comment>
<feature type="domain" description="Bacterial type II secretion system protein E" evidence="2">
    <location>
        <begin position="159"/>
        <end position="292"/>
    </location>
</feature>
<proteinExistence type="inferred from homology"/>
<dbReference type="PANTHER" id="PTHR30486">
    <property type="entry name" value="TWITCHING MOTILITY PROTEIN PILT"/>
    <property type="match status" value="1"/>
</dbReference>
<dbReference type="GO" id="GO:0016887">
    <property type="term" value="F:ATP hydrolysis activity"/>
    <property type="evidence" value="ECO:0007669"/>
    <property type="project" value="InterPro"/>
</dbReference>
<dbReference type="PANTHER" id="PTHR30486:SF6">
    <property type="entry name" value="TYPE IV PILUS RETRACTATION ATPASE PILT"/>
    <property type="match status" value="1"/>
</dbReference>
<dbReference type="Gene3D" id="3.40.50.300">
    <property type="entry name" value="P-loop containing nucleotide triphosphate hydrolases"/>
    <property type="match status" value="1"/>
</dbReference>
<dbReference type="OrthoDB" id="9810761at2"/>
<organism evidence="3 4">
    <name type="scientific">Cupriavidus agavae</name>
    <dbReference type="NCBI Taxonomy" id="1001822"/>
    <lineage>
        <taxon>Bacteria</taxon>
        <taxon>Pseudomonadati</taxon>
        <taxon>Pseudomonadota</taxon>
        <taxon>Betaproteobacteria</taxon>
        <taxon>Burkholderiales</taxon>
        <taxon>Burkholderiaceae</taxon>
        <taxon>Cupriavidus</taxon>
    </lineage>
</organism>
<protein>
    <submittedName>
        <fullName evidence="3">Flp pilus assembly CpaF family ATPase</fullName>
    </submittedName>
</protein>
<dbReference type="Pfam" id="PF00437">
    <property type="entry name" value="T2SSE"/>
    <property type="match status" value="1"/>
</dbReference>
<gene>
    <name evidence="3" type="ORF">EV147_3853</name>
</gene>
<reference evidence="3 4" key="1">
    <citation type="journal article" date="2015" name="Stand. Genomic Sci.">
        <title>Genomic Encyclopedia of Bacterial and Archaeal Type Strains, Phase III: the genomes of soil and plant-associated and newly described type strains.</title>
        <authorList>
            <person name="Whitman W.B."/>
            <person name="Woyke T."/>
            <person name="Klenk H.P."/>
            <person name="Zhou Y."/>
            <person name="Lilburn T.G."/>
            <person name="Beck B.J."/>
            <person name="De Vos P."/>
            <person name="Vandamme P."/>
            <person name="Eisen J.A."/>
            <person name="Garrity G."/>
            <person name="Hugenholtz P."/>
            <person name="Kyrpides N.C."/>
        </authorList>
    </citation>
    <scope>NUCLEOTIDE SEQUENCE [LARGE SCALE GENOMIC DNA]</scope>
    <source>
        <strain evidence="3 4">ASC-9842</strain>
    </source>
</reference>
<dbReference type="InterPro" id="IPR027417">
    <property type="entry name" value="P-loop_NTPase"/>
</dbReference>
<evidence type="ECO:0000313" key="4">
    <source>
        <dbReference type="Proteomes" id="UP000291078"/>
    </source>
</evidence>
<comment type="similarity">
    <text evidence="1">Belongs to the GSP E family.</text>
</comment>